<evidence type="ECO:0000313" key="3">
    <source>
        <dbReference type="Proteomes" id="UP001305647"/>
    </source>
</evidence>
<sequence>MPHKPLRQLAAEKAQGKGANPSQLGDPSDLKAETDAGPDPVENPHGHTPSSSTSSFSSSSSSSSSHKGEDNTGSTKLNVPRSALEGDPDTKGEEEGTVVGIGEGAGPVGGVWRKSKGSKL</sequence>
<dbReference type="EMBL" id="MU863699">
    <property type="protein sequence ID" value="KAK4096730.1"/>
    <property type="molecule type" value="Genomic_DNA"/>
</dbReference>
<gene>
    <name evidence="2" type="ORF">N658DRAFT_501257</name>
</gene>
<comment type="caution">
    <text evidence="2">The sequence shown here is derived from an EMBL/GenBank/DDBJ whole genome shotgun (WGS) entry which is preliminary data.</text>
</comment>
<dbReference type="AlphaFoldDB" id="A0AAN6SWT0"/>
<reference evidence="2" key="2">
    <citation type="submission" date="2023-05" db="EMBL/GenBank/DDBJ databases">
        <authorList>
            <consortium name="Lawrence Berkeley National Laboratory"/>
            <person name="Steindorff A."/>
            <person name="Hensen N."/>
            <person name="Bonometti L."/>
            <person name="Westerberg I."/>
            <person name="Brannstrom I.O."/>
            <person name="Guillou S."/>
            <person name="Cros-Aarteil S."/>
            <person name="Calhoun S."/>
            <person name="Haridas S."/>
            <person name="Kuo A."/>
            <person name="Mondo S."/>
            <person name="Pangilinan J."/>
            <person name="Riley R."/>
            <person name="Labutti K."/>
            <person name="Andreopoulos B."/>
            <person name="Lipzen A."/>
            <person name="Chen C."/>
            <person name="Yanf M."/>
            <person name="Daum C."/>
            <person name="Ng V."/>
            <person name="Clum A."/>
            <person name="Ohm R."/>
            <person name="Martin F."/>
            <person name="Silar P."/>
            <person name="Natvig D."/>
            <person name="Lalanne C."/>
            <person name="Gautier V."/>
            <person name="Ament-Velasquez S.L."/>
            <person name="Kruys A."/>
            <person name="Hutchinson M.I."/>
            <person name="Powell A.J."/>
            <person name="Barry K."/>
            <person name="Miller A.N."/>
            <person name="Grigoriev I.V."/>
            <person name="Debuchy R."/>
            <person name="Gladieux P."/>
            <person name="Thoren M.H."/>
            <person name="Johannesson H."/>
        </authorList>
    </citation>
    <scope>NUCLEOTIDE SEQUENCE</scope>
    <source>
        <strain evidence="2">CBS 757.83</strain>
    </source>
</reference>
<feature type="compositionally biased region" description="Low complexity" evidence="1">
    <location>
        <begin position="50"/>
        <end position="65"/>
    </location>
</feature>
<feature type="compositionally biased region" description="Gly residues" evidence="1">
    <location>
        <begin position="99"/>
        <end position="109"/>
    </location>
</feature>
<name>A0AAN6SWT0_9PEZI</name>
<protein>
    <submittedName>
        <fullName evidence="2">Uncharacterized protein</fullName>
    </submittedName>
</protein>
<feature type="region of interest" description="Disordered" evidence="1">
    <location>
        <begin position="1"/>
        <end position="120"/>
    </location>
</feature>
<organism evidence="2 3">
    <name type="scientific">Parathielavia hyrcaniae</name>
    <dbReference type="NCBI Taxonomy" id="113614"/>
    <lineage>
        <taxon>Eukaryota</taxon>
        <taxon>Fungi</taxon>
        <taxon>Dikarya</taxon>
        <taxon>Ascomycota</taxon>
        <taxon>Pezizomycotina</taxon>
        <taxon>Sordariomycetes</taxon>
        <taxon>Sordariomycetidae</taxon>
        <taxon>Sordariales</taxon>
        <taxon>Chaetomiaceae</taxon>
        <taxon>Parathielavia</taxon>
    </lineage>
</organism>
<evidence type="ECO:0000256" key="1">
    <source>
        <dbReference type="SAM" id="MobiDB-lite"/>
    </source>
</evidence>
<keyword evidence="3" id="KW-1185">Reference proteome</keyword>
<dbReference type="Proteomes" id="UP001305647">
    <property type="component" value="Unassembled WGS sequence"/>
</dbReference>
<reference evidence="2" key="1">
    <citation type="journal article" date="2023" name="Mol. Phylogenet. Evol.">
        <title>Genome-scale phylogeny and comparative genomics of the fungal order Sordariales.</title>
        <authorList>
            <person name="Hensen N."/>
            <person name="Bonometti L."/>
            <person name="Westerberg I."/>
            <person name="Brannstrom I.O."/>
            <person name="Guillou S."/>
            <person name="Cros-Aarteil S."/>
            <person name="Calhoun S."/>
            <person name="Haridas S."/>
            <person name="Kuo A."/>
            <person name="Mondo S."/>
            <person name="Pangilinan J."/>
            <person name="Riley R."/>
            <person name="LaButti K."/>
            <person name="Andreopoulos B."/>
            <person name="Lipzen A."/>
            <person name="Chen C."/>
            <person name="Yan M."/>
            <person name="Daum C."/>
            <person name="Ng V."/>
            <person name="Clum A."/>
            <person name="Steindorff A."/>
            <person name="Ohm R.A."/>
            <person name="Martin F."/>
            <person name="Silar P."/>
            <person name="Natvig D.O."/>
            <person name="Lalanne C."/>
            <person name="Gautier V."/>
            <person name="Ament-Velasquez S.L."/>
            <person name="Kruys A."/>
            <person name="Hutchinson M.I."/>
            <person name="Powell A.J."/>
            <person name="Barry K."/>
            <person name="Miller A.N."/>
            <person name="Grigoriev I.V."/>
            <person name="Debuchy R."/>
            <person name="Gladieux P."/>
            <person name="Hiltunen Thoren M."/>
            <person name="Johannesson H."/>
        </authorList>
    </citation>
    <scope>NUCLEOTIDE SEQUENCE</scope>
    <source>
        <strain evidence="2">CBS 757.83</strain>
    </source>
</reference>
<evidence type="ECO:0000313" key="2">
    <source>
        <dbReference type="EMBL" id="KAK4096730.1"/>
    </source>
</evidence>
<proteinExistence type="predicted"/>
<accession>A0AAN6SWT0</accession>